<evidence type="ECO:0000256" key="3">
    <source>
        <dbReference type="ARBA" id="ARBA00022553"/>
    </source>
</evidence>
<sequence>MSPQQKSSGGGGGRKSGGKAATGQKDSVAADQSNGQNTTNNKKHNNASSTNSTVNNNNNIDQVKTEKEKPHVKPTAEQIRIAQITEIKSGTQDPTREKVIQLMEATERSEEDACLALYECDNDLERAVIYLLENLEVGALITTTKKKKNKAAVDGDGDEFESSNNNRDTARDGNANERSKGGRSSNRGGGASNRGRSRQTGEYRGGQPRDNNNDERTKGSGPRRGGGFSGRGRGGRMGPRGRDSNNSHRNNNFRSQDHQEIDNWDPSATQNDNKIFGQEETSTWGDCGDWDNEEYTGSLSDTKVFTPSAQQDLAAPPGLEQQILNPPSADVSQYPSVVSSATNAGQYGDLHSTSNTLRQALEIGQQQSAQLSAEQSQYFNTLGSQNNNSAYQSSVQYQYNDQVVSNSQAPRSHQQQQQQQQRSRARVPPPSKIPSSAVEMPSDVDLPVYLDVQFGGLDFGSGTEEPSYETEKYSQGIDQSAGDDYTKNSSVSKSSQSALGGLQPSQLLQNADSISSSTQADLSSSYAQRNASSIGGAGATLDQLTKTGDIYSSTGAANNTYQNLSTYQSTQKSGGYQTTGYGSNAYNSTQSSTNNYPASSTNAYGYNQNSYQQNQGTQNGTTGQQQTQTSGTGVSSNTANPNQPINSNTTGYMSNQYPAQSGFQQNSYQSQSVYGNSNNLNSNTDRFSGSINSLTSKLKTQGTYDSSTNAVSSGTASTSSNTAITTSSINTSSLGLNNAKSTTSSSMKTGASQVTSSATSATTNNNNASSTGMGTTNTGNGASNVVQNIPLVSSYIQPAFYQQQPYLHFEDMQLVQPRMTPMTGYYEYQTPTSLAGVRGDGTASNLASVAYPTMSTDGRFARTDNSSPVQSQQTGSSQLMNALPPYAAYFYGTNVMPGGFQQFPQIYSQMPATNPNATQFAKQSAYSSGYSSTGYDATAPEYNKTTYQSTGQQTKGHSTTNQSGTNSDIASSMYNKSHVTLNKVNSYDKQSFHSGTPPPFNLNSQAGSQTQAAYQQHLYLQPMAPHHNINMHQPIHQMEGGRISGGRRDTNSSGQRQQSGNQSKSGTKPGYSSTYWNTQN</sequence>
<feature type="region of interest" description="Disordered" evidence="4">
    <location>
        <begin position="946"/>
        <end position="970"/>
    </location>
</feature>
<keyword evidence="2" id="KW-0963">Cytoplasm</keyword>
<evidence type="ECO:0000256" key="4">
    <source>
        <dbReference type="SAM" id="MobiDB-lite"/>
    </source>
</evidence>
<gene>
    <name evidence="5" type="ORF">PVAND_008594</name>
</gene>
<dbReference type="Pfam" id="PF12478">
    <property type="entry name" value="UBAP2-Lig"/>
    <property type="match status" value="1"/>
</dbReference>
<dbReference type="GO" id="GO:0005634">
    <property type="term" value="C:nucleus"/>
    <property type="evidence" value="ECO:0007669"/>
    <property type="project" value="TreeGrafter"/>
</dbReference>
<feature type="compositionally biased region" description="Low complexity" evidence="4">
    <location>
        <begin position="749"/>
        <end position="781"/>
    </location>
</feature>
<dbReference type="EMBL" id="JADBJN010000002">
    <property type="protein sequence ID" value="KAG5678981.1"/>
    <property type="molecule type" value="Genomic_DNA"/>
</dbReference>
<comment type="caution">
    <text evidence="5">The sequence shown here is derived from an EMBL/GenBank/DDBJ whole genome shotgun (WGS) entry which is preliminary data.</text>
</comment>
<feature type="compositionally biased region" description="Polar residues" evidence="4">
    <location>
        <begin position="266"/>
        <end position="284"/>
    </location>
</feature>
<dbReference type="InterPro" id="IPR022166">
    <property type="entry name" value="UBAP2/Lig"/>
</dbReference>
<feature type="compositionally biased region" description="Low complexity" evidence="4">
    <location>
        <begin position="407"/>
        <end position="422"/>
    </location>
</feature>
<dbReference type="InterPro" id="IPR051833">
    <property type="entry name" value="TC-DDR_regulator"/>
</dbReference>
<evidence type="ECO:0000256" key="1">
    <source>
        <dbReference type="ARBA" id="ARBA00004496"/>
    </source>
</evidence>
<feature type="compositionally biased region" description="Polar residues" evidence="4">
    <location>
        <begin position="1070"/>
        <end position="1080"/>
    </location>
</feature>
<feature type="compositionally biased region" description="Low complexity" evidence="4">
    <location>
        <begin position="46"/>
        <end position="59"/>
    </location>
</feature>
<dbReference type="AlphaFoldDB" id="A0A9J6CAP9"/>
<feature type="region of interest" description="Disordered" evidence="4">
    <location>
        <begin position="988"/>
        <end position="1009"/>
    </location>
</feature>
<feature type="compositionally biased region" description="Polar residues" evidence="4">
    <location>
        <begin position="739"/>
        <end position="748"/>
    </location>
</feature>
<feature type="compositionally biased region" description="Low complexity" evidence="4">
    <location>
        <begin position="706"/>
        <end position="738"/>
    </location>
</feature>
<dbReference type="GO" id="GO:0005737">
    <property type="term" value="C:cytoplasm"/>
    <property type="evidence" value="ECO:0007669"/>
    <property type="project" value="UniProtKB-SubCell"/>
</dbReference>
<keyword evidence="6" id="KW-1185">Reference proteome</keyword>
<dbReference type="CDD" id="cd14277">
    <property type="entry name" value="UBA_UBP2_like"/>
    <property type="match status" value="1"/>
</dbReference>
<dbReference type="PANTHER" id="PTHR16308:SF13">
    <property type="entry name" value="PROTEIN LINGERER"/>
    <property type="match status" value="1"/>
</dbReference>
<dbReference type="InterPro" id="IPR009060">
    <property type="entry name" value="UBA-like_sf"/>
</dbReference>
<dbReference type="OrthoDB" id="5918007at2759"/>
<comment type="subcellular location">
    <subcellularLocation>
        <location evidence="1">Cytoplasm</location>
    </subcellularLocation>
</comment>
<feature type="region of interest" description="Disordered" evidence="4">
    <location>
        <begin position="588"/>
        <end position="687"/>
    </location>
</feature>
<protein>
    <recommendedName>
        <fullName evidence="7">Protein lingerer</fullName>
    </recommendedName>
</protein>
<evidence type="ECO:0000313" key="5">
    <source>
        <dbReference type="EMBL" id="KAG5678981.1"/>
    </source>
</evidence>
<dbReference type="PANTHER" id="PTHR16308">
    <property type="entry name" value="UBIQUITIN ASSOCIATED PROTEIN 2-LIKE/LINGERER"/>
    <property type="match status" value="1"/>
</dbReference>
<feature type="region of interest" description="Disordered" evidence="4">
    <location>
        <begin position="460"/>
        <end position="500"/>
    </location>
</feature>
<organism evidence="5 6">
    <name type="scientific">Polypedilum vanderplanki</name>
    <name type="common">Sleeping chironomid midge</name>
    <dbReference type="NCBI Taxonomy" id="319348"/>
    <lineage>
        <taxon>Eukaryota</taxon>
        <taxon>Metazoa</taxon>
        <taxon>Ecdysozoa</taxon>
        <taxon>Arthropoda</taxon>
        <taxon>Hexapoda</taxon>
        <taxon>Insecta</taxon>
        <taxon>Pterygota</taxon>
        <taxon>Neoptera</taxon>
        <taxon>Endopterygota</taxon>
        <taxon>Diptera</taxon>
        <taxon>Nematocera</taxon>
        <taxon>Chironomoidea</taxon>
        <taxon>Chironomidae</taxon>
        <taxon>Chironominae</taxon>
        <taxon>Polypedilum</taxon>
        <taxon>Polypedilum</taxon>
    </lineage>
</organism>
<feature type="region of interest" description="Disordered" evidence="4">
    <location>
        <begin position="146"/>
        <end position="299"/>
    </location>
</feature>
<dbReference type="Gene3D" id="1.10.8.10">
    <property type="entry name" value="DNA helicase RuvA subunit, C-terminal domain"/>
    <property type="match status" value="1"/>
</dbReference>
<feature type="region of interest" description="Disordered" evidence="4">
    <location>
        <begin position="1038"/>
        <end position="1080"/>
    </location>
</feature>
<name>A0A9J6CAP9_POLVA</name>
<feature type="compositionally biased region" description="Basic and acidic residues" evidence="4">
    <location>
        <begin position="168"/>
        <end position="180"/>
    </location>
</feature>
<dbReference type="Proteomes" id="UP001107558">
    <property type="component" value="Chromosome 2"/>
</dbReference>
<reference evidence="5" key="1">
    <citation type="submission" date="2021-03" db="EMBL/GenBank/DDBJ databases">
        <title>Chromosome level genome of the anhydrobiotic midge Polypedilum vanderplanki.</title>
        <authorList>
            <person name="Yoshida Y."/>
            <person name="Kikawada T."/>
            <person name="Gusev O."/>
        </authorList>
    </citation>
    <scope>NUCLEOTIDE SEQUENCE</scope>
    <source>
        <strain evidence="5">NIAS01</strain>
        <tissue evidence="5">Whole body or cell culture</tissue>
    </source>
</reference>
<evidence type="ECO:0000256" key="2">
    <source>
        <dbReference type="ARBA" id="ARBA00022490"/>
    </source>
</evidence>
<feature type="compositionally biased region" description="Polar residues" evidence="4">
    <location>
        <begin position="588"/>
        <end position="603"/>
    </location>
</feature>
<feature type="region of interest" description="Disordered" evidence="4">
    <location>
        <begin position="1"/>
        <end position="77"/>
    </location>
</feature>
<feature type="compositionally biased region" description="Low complexity" evidence="4">
    <location>
        <begin position="1052"/>
        <end position="1066"/>
    </location>
</feature>
<accession>A0A9J6CAP9</accession>
<evidence type="ECO:0000313" key="6">
    <source>
        <dbReference type="Proteomes" id="UP001107558"/>
    </source>
</evidence>
<feature type="compositionally biased region" description="Gly residues" evidence="4">
    <location>
        <begin position="222"/>
        <end position="238"/>
    </location>
</feature>
<feature type="region of interest" description="Disordered" evidence="4">
    <location>
        <begin position="404"/>
        <end position="440"/>
    </location>
</feature>
<feature type="compositionally biased region" description="Low complexity" evidence="4">
    <location>
        <begin position="604"/>
        <end position="638"/>
    </location>
</feature>
<feature type="compositionally biased region" description="Polar residues" evidence="4">
    <location>
        <begin position="639"/>
        <end position="687"/>
    </location>
</feature>
<keyword evidence="3" id="KW-0597">Phosphoprotein</keyword>
<proteinExistence type="predicted"/>
<evidence type="ECO:0008006" key="7">
    <source>
        <dbReference type="Google" id="ProtNLM"/>
    </source>
</evidence>
<feature type="compositionally biased region" description="Polar residues" evidence="4">
    <location>
        <begin position="30"/>
        <end position="40"/>
    </location>
</feature>
<feature type="region of interest" description="Disordered" evidence="4">
    <location>
        <begin position="700"/>
        <end position="781"/>
    </location>
</feature>
<dbReference type="SUPFAM" id="SSF46934">
    <property type="entry name" value="UBA-like"/>
    <property type="match status" value="1"/>
</dbReference>